<feature type="compositionally biased region" description="Basic and acidic residues" evidence="3">
    <location>
        <begin position="1"/>
        <end position="14"/>
    </location>
</feature>
<dbReference type="InterPro" id="IPR001650">
    <property type="entry name" value="Helicase_C-like"/>
</dbReference>
<dbReference type="Pfam" id="PF09369">
    <property type="entry name" value="MZB"/>
    <property type="match status" value="1"/>
</dbReference>
<dbReference type="PANTHER" id="PTHR47957">
    <property type="entry name" value="ATP-DEPENDENT HELICASE HRQ1"/>
    <property type="match status" value="1"/>
</dbReference>
<keyword evidence="2" id="KW-0067">ATP-binding</keyword>
<dbReference type="InterPro" id="IPR018973">
    <property type="entry name" value="MZB"/>
</dbReference>
<evidence type="ECO:0000256" key="2">
    <source>
        <dbReference type="ARBA" id="ARBA00022840"/>
    </source>
</evidence>
<reference evidence="6" key="2">
    <citation type="submission" date="2015-01" db="EMBL/GenBank/DDBJ databases">
        <title>Evolutionary Origins and Diversification of the Mycorrhizal Mutualists.</title>
        <authorList>
            <consortium name="DOE Joint Genome Institute"/>
            <consortium name="Mycorrhizal Genomics Consortium"/>
            <person name="Kohler A."/>
            <person name="Kuo A."/>
            <person name="Nagy L.G."/>
            <person name="Floudas D."/>
            <person name="Copeland A."/>
            <person name="Barry K.W."/>
            <person name="Cichocki N."/>
            <person name="Veneault-Fourrey C."/>
            <person name="LaButti K."/>
            <person name="Lindquist E.A."/>
            <person name="Lipzen A."/>
            <person name="Lundell T."/>
            <person name="Morin E."/>
            <person name="Murat C."/>
            <person name="Riley R."/>
            <person name="Ohm R."/>
            <person name="Sun H."/>
            <person name="Tunlid A."/>
            <person name="Henrissat B."/>
            <person name="Grigoriev I.V."/>
            <person name="Hibbett D.S."/>
            <person name="Martin F."/>
        </authorList>
    </citation>
    <scope>NUCLEOTIDE SEQUENCE [LARGE SCALE GENOMIC DNA]</scope>
    <source>
        <strain evidence="6">LaAM-08-1</strain>
    </source>
</reference>
<feature type="domain" description="Helicase C-terminal" evidence="4">
    <location>
        <begin position="532"/>
        <end position="679"/>
    </location>
</feature>
<sequence>MKQKLERPTPDTEKNLTITAPGKKTRVTKKSKSNGDPLGDKMRDWPEYFHSALLFALHAKSSFKALNTVLAFVSSKRQLTTTFSAVRSSIEGLLKQALMPDLIRFSYIPKSELQTSQSNATQSNAHSGFDRRIATEDGHVLVLDFTDSPRGAKSKTGPRLSLTATTTISTAAVKKMIERRNVACQNALNDLLLATSVNDDPVSLLKTAGRDHIPVNPSESSYREEMINVKVPTSNERLSIAEVVAELQTQTWVDDQIIYTKAFDAKEALTGVLEPALSQMVSRGLLESHNITSFYSHQVAAIRAVQRGMNVVVSTSTASGKSVIYQVPLLTFLEKNAGVTAMFVYPTKARHLHLHKTKEVSTYDGDTPQQDRAGIFAFSSSNLALHLIGVIRESASVILTNFVSQTRSFLWWPRPTMFSRTPFMHPYCLGRKFVDELHYYSGVFGSHVAMIIRRFRRVCAAVGNRHIQFISCSATLANPSAHMEKMFGLDSTSLEVFTEDGSPSGRKDVLIWNPKLRDPKQPSLGRCSSISDAARVMRFLMKRGIRVILFCKAMKTIKADLTNEGRLDILDRVRPYRGGNDRRRIEQDAFSGALLGIVATNALELGIDIGALDAVIMLGFPMTISNFRQQSGRAGRRSRDSLSVLIADSFPIDQYYVSHPEELFDSKIDDLIIETENKIILEAHLQCAGNEMPLSPADEKWFGPLMSQVCGTQLCKDKDGWYHTHAKFLPYPSRHVSIRGVTEDKYIVVEVQLGQPANSSSLIEEVEISRALFEIYEGGIFMHQGSTFIITEVNHDAKLVKTIRKDVNYITSPRQGFTIPLNFASLTVRRVIINRDFTNVDALQTRRIRAINANRVYYGSKHSTSLANFVGKSLELEISIYVKIDDFYRHGVILDTVDLETLPLEQNTTGFWIDVPNTLLQLMQSKGINAAEAIHAAQHAFLNQFPLAEDIRTECKAEEKEYKAAESRRKRPARLIFYDAIGKGGCVTARAFDESKSILDKARLAIQNCQCENGCTRCVRSIFCKEGNKVCSKLGAELILKQILGLDINQDGIPYRMDPLPHNTIVEAFPVSVADGVNIEYDSSI</sequence>
<protein>
    <recommendedName>
        <fullName evidence="4">Helicase C-terminal domain-containing protein</fullName>
    </recommendedName>
</protein>
<dbReference type="InterPro" id="IPR014001">
    <property type="entry name" value="Helicase_ATP-bd"/>
</dbReference>
<dbReference type="GO" id="GO:0005524">
    <property type="term" value="F:ATP binding"/>
    <property type="evidence" value="ECO:0007669"/>
    <property type="project" value="UniProtKB-KW"/>
</dbReference>
<gene>
    <name evidence="5" type="ORF">K443DRAFT_129904</name>
</gene>
<dbReference type="InterPro" id="IPR027417">
    <property type="entry name" value="P-loop_NTPase"/>
</dbReference>
<dbReference type="GO" id="GO:0006289">
    <property type="term" value="P:nucleotide-excision repair"/>
    <property type="evidence" value="ECO:0007669"/>
    <property type="project" value="TreeGrafter"/>
</dbReference>
<evidence type="ECO:0000313" key="6">
    <source>
        <dbReference type="Proteomes" id="UP000054477"/>
    </source>
</evidence>
<organism evidence="5 6">
    <name type="scientific">Laccaria amethystina LaAM-08-1</name>
    <dbReference type="NCBI Taxonomy" id="1095629"/>
    <lineage>
        <taxon>Eukaryota</taxon>
        <taxon>Fungi</taxon>
        <taxon>Dikarya</taxon>
        <taxon>Basidiomycota</taxon>
        <taxon>Agaricomycotina</taxon>
        <taxon>Agaricomycetes</taxon>
        <taxon>Agaricomycetidae</taxon>
        <taxon>Agaricales</taxon>
        <taxon>Agaricineae</taxon>
        <taxon>Hydnangiaceae</taxon>
        <taxon>Laccaria</taxon>
    </lineage>
</organism>
<evidence type="ECO:0000313" key="5">
    <source>
        <dbReference type="EMBL" id="KIK06641.1"/>
    </source>
</evidence>
<reference evidence="5 6" key="1">
    <citation type="submission" date="2014-04" db="EMBL/GenBank/DDBJ databases">
        <authorList>
            <consortium name="DOE Joint Genome Institute"/>
            <person name="Kuo A."/>
            <person name="Kohler A."/>
            <person name="Nagy L.G."/>
            <person name="Floudas D."/>
            <person name="Copeland A."/>
            <person name="Barry K.W."/>
            <person name="Cichocki N."/>
            <person name="Veneault-Fourrey C."/>
            <person name="LaButti K."/>
            <person name="Lindquist E.A."/>
            <person name="Lipzen A."/>
            <person name="Lundell T."/>
            <person name="Morin E."/>
            <person name="Murat C."/>
            <person name="Sun H."/>
            <person name="Tunlid A."/>
            <person name="Henrissat B."/>
            <person name="Grigoriev I.V."/>
            <person name="Hibbett D.S."/>
            <person name="Martin F."/>
            <person name="Nordberg H.P."/>
            <person name="Cantor M.N."/>
            <person name="Hua S.X."/>
        </authorList>
    </citation>
    <scope>NUCLEOTIDE SEQUENCE [LARGE SCALE GENOMIC DNA]</scope>
    <source>
        <strain evidence="5 6">LaAM-08-1</strain>
    </source>
</reference>
<dbReference type="AlphaFoldDB" id="A0A0C9XN96"/>
<feature type="compositionally biased region" description="Basic residues" evidence="3">
    <location>
        <begin position="23"/>
        <end position="32"/>
    </location>
</feature>
<keyword evidence="6" id="KW-1185">Reference proteome</keyword>
<dbReference type="EMBL" id="KN838552">
    <property type="protein sequence ID" value="KIK06641.1"/>
    <property type="molecule type" value="Genomic_DNA"/>
</dbReference>
<dbReference type="InterPro" id="IPR055227">
    <property type="entry name" value="HRQ1_WHD"/>
</dbReference>
<dbReference type="STRING" id="1095629.A0A0C9XN96"/>
<keyword evidence="1" id="KW-0547">Nucleotide-binding</keyword>
<dbReference type="OrthoDB" id="18781at2759"/>
<dbReference type="Pfam" id="PF00270">
    <property type="entry name" value="DEAD"/>
    <property type="match status" value="1"/>
</dbReference>
<dbReference type="InterPro" id="IPR011545">
    <property type="entry name" value="DEAD/DEAH_box_helicase_dom"/>
</dbReference>
<dbReference type="SUPFAM" id="SSF52540">
    <property type="entry name" value="P-loop containing nucleoside triphosphate hydrolases"/>
    <property type="match status" value="1"/>
</dbReference>
<accession>A0A0C9XN96</accession>
<dbReference type="Pfam" id="PF22982">
    <property type="entry name" value="WHD_HRQ1"/>
    <property type="match status" value="1"/>
</dbReference>
<dbReference type="Gene3D" id="3.40.50.300">
    <property type="entry name" value="P-loop containing nucleotide triphosphate hydrolases"/>
    <property type="match status" value="2"/>
</dbReference>
<dbReference type="PROSITE" id="PS51194">
    <property type="entry name" value="HELICASE_CTER"/>
    <property type="match status" value="1"/>
</dbReference>
<dbReference type="GO" id="GO:0036297">
    <property type="term" value="P:interstrand cross-link repair"/>
    <property type="evidence" value="ECO:0007669"/>
    <property type="project" value="TreeGrafter"/>
</dbReference>
<dbReference type="SMART" id="SM00487">
    <property type="entry name" value="DEXDc"/>
    <property type="match status" value="1"/>
</dbReference>
<evidence type="ECO:0000256" key="3">
    <source>
        <dbReference type="SAM" id="MobiDB-lite"/>
    </source>
</evidence>
<dbReference type="GO" id="GO:0043138">
    <property type="term" value="F:3'-5' DNA helicase activity"/>
    <property type="evidence" value="ECO:0007669"/>
    <property type="project" value="TreeGrafter"/>
</dbReference>
<dbReference type="Pfam" id="PF00271">
    <property type="entry name" value="Helicase_C"/>
    <property type="match status" value="1"/>
</dbReference>
<name>A0A0C9XN96_9AGAR</name>
<feature type="region of interest" description="Disordered" evidence="3">
    <location>
        <begin position="1"/>
        <end position="39"/>
    </location>
</feature>
<dbReference type="GO" id="GO:0003676">
    <property type="term" value="F:nucleic acid binding"/>
    <property type="evidence" value="ECO:0007669"/>
    <property type="project" value="InterPro"/>
</dbReference>
<dbReference type="PANTHER" id="PTHR47957:SF3">
    <property type="entry name" value="ATP-DEPENDENT HELICASE HRQ1"/>
    <property type="match status" value="1"/>
</dbReference>
<dbReference type="Proteomes" id="UP000054477">
    <property type="component" value="Unassembled WGS sequence"/>
</dbReference>
<dbReference type="SMART" id="SM00490">
    <property type="entry name" value="HELICc"/>
    <property type="match status" value="1"/>
</dbReference>
<evidence type="ECO:0000256" key="1">
    <source>
        <dbReference type="ARBA" id="ARBA00022741"/>
    </source>
</evidence>
<dbReference type="CDD" id="cd18797">
    <property type="entry name" value="SF2_C_Hrq"/>
    <property type="match status" value="1"/>
</dbReference>
<dbReference type="GO" id="GO:0005634">
    <property type="term" value="C:nucleus"/>
    <property type="evidence" value="ECO:0007669"/>
    <property type="project" value="TreeGrafter"/>
</dbReference>
<proteinExistence type="predicted"/>
<dbReference type="HOGENOM" id="CLU_000809_1_0_1"/>
<evidence type="ECO:0000259" key="4">
    <source>
        <dbReference type="PROSITE" id="PS51194"/>
    </source>
</evidence>